<feature type="compositionally biased region" description="Acidic residues" evidence="2">
    <location>
        <begin position="113"/>
        <end position="132"/>
    </location>
</feature>
<dbReference type="SUPFAM" id="SSF89946">
    <property type="entry name" value="Hypothetical protein VC0424"/>
    <property type="match status" value="1"/>
</dbReference>
<sequence length="132" mass="15008">MEFHDNPLAFNKFVVESLLKDGSDPDATYVIEHHFSSEDFDLLEKAAVAAYKKGFEATDAEEFITDDDIEILSFDVIAEAPLNVEAINAQTKQMAELAKEFGVEYDGWGTEFIDPDDDGEYENDEYDEYEDK</sequence>
<reference evidence="4 5" key="1">
    <citation type="submission" date="2018-01" db="EMBL/GenBank/DDBJ databases">
        <title>Genome sequence of a Cantenovulum-like bacteria.</title>
        <authorList>
            <person name="Tan W.R."/>
            <person name="Lau N.-S."/>
            <person name="Go F."/>
            <person name="Amirul A.-A.A."/>
        </authorList>
    </citation>
    <scope>NUCLEOTIDE SEQUENCE [LARGE SCALE GENOMIC DNA]</scope>
    <source>
        <strain evidence="4 5">CCB-QB4</strain>
    </source>
</reference>
<feature type="region of interest" description="Disordered" evidence="2">
    <location>
        <begin position="109"/>
        <end position="132"/>
    </location>
</feature>
<dbReference type="PIRSF" id="PIRSF018193">
    <property type="entry name" value="UCP018193"/>
    <property type="match status" value="1"/>
</dbReference>
<dbReference type="InterPro" id="IPR009671">
    <property type="entry name" value="RraB_dom"/>
</dbReference>
<dbReference type="KEGG" id="cate:C2869_02720"/>
<dbReference type="InterPro" id="IPR036701">
    <property type="entry name" value="RraB-like_sf"/>
</dbReference>
<dbReference type="Gene3D" id="3.30.70.970">
    <property type="entry name" value="RraB-like"/>
    <property type="match status" value="1"/>
</dbReference>
<proteinExistence type="predicted"/>
<dbReference type="AlphaFoldDB" id="A0A2S0VMG6"/>
<gene>
    <name evidence="4" type="ORF">C2869_02720</name>
</gene>
<evidence type="ECO:0000259" key="3">
    <source>
        <dbReference type="Pfam" id="PF06877"/>
    </source>
</evidence>
<dbReference type="EMBL" id="CP026604">
    <property type="protein sequence ID" value="AWB65414.1"/>
    <property type="molecule type" value="Genomic_DNA"/>
</dbReference>
<protein>
    <submittedName>
        <fullName evidence="4">Ribonuclease E inhibitor RraB</fullName>
    </submittedName>
</protein>
<dbReference type="InterPro" id="IPR016716">
    <property type="entry name" value="RraB"/>
</dbReference>
<evidence type="ECO:0000256" key="1">
    <source>
        <dbReference type="ARBA" id="ARBA00022490"/>
    </source>
</evidence>
<name>A0A2S0VMG6_9ALTE</name>
<evidence type="ECO:0000313" key="4">
    <source>
        <dbReference type="EMBL" id="AWB65414.1"/>
    </source>
</evidence>
<feature type="domain" description="Regulator of ribonuclease activity B" evidence="3">
    <location>
        <begin position="10"/>
        <end position="110"/>
    </location>
</feature>
<dbReference type="RefSeq" id="WP_108601491.1">
    <property type="nucleotide sequence ID" value="NZ_CP026604.1"/>
</dbReference>
<evidence type="ECO:0000256" key="2">
    <source>
        <dbReference type="SAM" id="MobiDB-lite"/>
    </source>
</evidence>
<keyword evidence="1" id="KW-0963">Cytoplasm</keyword>
<evidence type="ECO:0000313" key="5">
    <source>
        <dbReference type="Proteomes" id="UP000244441"/>
    </source>
</evidence>
<dbReference type="Pfam" id="PF06877">
    <property type="entry name" value="RraB"/>
    <property type="match status" value="1"/>
</dbReference>
<dbReference type="NCBIfam" id="NF008393">
    <property type="entry name" value="PRK11191.1"/>
    <property type="match status" value="1"/>
</dbReference>
<dbReference type="OrthoDB" id="7065464at2"/>
<organism evidence="4 5">
    <name type="scientific">Saccharobesus litoralis</name>
    <dbReference type="NCBI Taxonomy" id="2172099"/>
    <lineage>
        <taxon>Bacteria</taxon>
        <taxon>Pseudomonadati</taxon>
        <taxon>Pseudomonadota</taxon>
        <taxon>Gammaproteobacteria</taxon>
        <taxon>Alteromonadales</taxon>
        <taxon>Alteromonadaceae</taxon>
        <taxon>Saccharobesus</taxon>
    </lineage>
</organism>
<accession>A0A2S0VMG6</accession>
<keyword evidence="5" id="KW-1185">Reference proteome</keyword>
<dbReference type="Proteomes" id="UP000244441">
    <property type="component" value="Chromosome"/>
</dbReference>